<dbReference type="SUPFAM" id="SSF50965">
    <property type="entry name" value="Galactose oxidase, central domain"/>
    <property type="match status" value="1"/>
</dbReference>
<dbReference type="SUPFAM" id="SSF57016">
    <property type="entry name" value="Plant lectins/antimicrobial peptides"/>
    <property type="match status" value="1"/>
</dbReference>
<keyword evidence="1 3" id="KW-0147">Chitin-binding</keyword>
<evidence type="ECO:0000256" key="4">
    <source>
        <dbReference type="SAM" id="MobiDB-lite"/>
    </source>
</evidence>
<evidence type="ECO:0000313" key="8">
    <source>
        <dbReference type="Proteomes" id="UP000469558"/>
    </source>
</evidence>
<evidence type="ECO:0000256" key="3">
    <source>
        <dbReference type="PROSITE-ProRule" id="PRU00261"/>
    </source>
</evidence>
<feature type="compositionally biased region" description="Low complexity" evidence="4">
    <location>
        <begin position="245"/>
        <end position="262"/>
    </location>
</feature>
<dbReference type="Gene3D" id="2.60.40.10">
    <property type="entry name" value="Immunoglobulins"/>
    <property type="match status" value="1"/>
</dbReference>
<dbReference type="EMBL" id="QGMK01002123">
    <property type="protein sequence ID" value="TVY60775.1"/>
    <property type="molecule type" value="Genomic_DNA"/>
</dbReference>
<keyword evidence="8" id="KW-1185">Reference proteome</keyword>
<dbReference type="InterPro" id="IPR011043">
    <property type="entry name" value="Gal_Oxase/kelch_b-propeller"/>
</dbReference>
<reference evidence="7 8" key="1">
    <citation type="submission" date="2018-05" db="EMBL/GenBank/DDBJ databases">
        <title>Genome sequencing and assembly of the regulated plant pathogen Lachnellula willkommii and related sister species for the development of diagnostic species identification markers.</title>
        <authorList>
            <person name="Giroux E."/>
            <person name="Bilodeau G."/>
        </authorList>
    </citation>
    <scope>NUCLEOTIDE SEQUENCE [LARGE SCALE GENOMIC DNA]</scope>
    <source>
        <strain evidence="7 8">CBS 268.59</strain>
    </source>
</reference>
<dbReference type="Gene3D" id="3.30.60.10">
    <property type="entry name" value="Endochitinase-like"/>
    <property type="match status" value="2"/>
</dbReference>
<sequence>MKTTVLSLGFAAAACANIIFNHVPLTCNQTSTQMYHGCLRGQDCTEEGSCEASETVQYPISLRPIIKNVRRDTPVYSVDGTCGPNYGNTICDPNSKAYTGGCCSQYGYCGNSVDHCGTGCISGCTSGTTTASPPATSTTAPRTDGRCGKEVAALSMDIVEIPLGTASHPMGAKVDVPRLQSQLQLQPLPPLRLAVMDNAERISAVPLATPMDPSEDAAPNMGTYCGSTPGHCLVANGCQNGCSDGASSASGTSKPPSTTTTGEPVIGKVTTTMAPGSTSTAAVTVDGTCGTSNGNTVCGNWANGNCCSIGNTSAHCGAGCQSGNCLDAPVVAAPGPSPAPLAANGGSFTVIGQSGVPAMHAALMPNGRVMFLDKLENYTQLRTADGYYAMSSEYDPATNQVVPLAYSTNAFCSGGTFLADGRVISVGGNAPLTWLDPNIGDGFDAVRYLSRSMTDASLNGQSWSEPGNKLASKRWYATAQTMPDGTVFVASGSLNGLDPTVLANNNPTYEILSATAVTQGTNIPMDILSKNQPYYMYPFVHLLRDGTLFVFVSKSSQILNVGTNTVVEELPDLAGDYRTYPNTGGSVLLPLSSANNWEPEVVICGGGAYQDITSPTDPSCGRIQPLDTNAKWEMDSMPEGRGMVEGTLLADGTIVWLNGGNRGAQGFGLMADPSLEALMYDPAKPLGQRFTTLASSAIPRLYHSCALMLLDGTMMISGSNPVEMPKLVADAQDPYVTEFRVEQYIPPYLQGDKANKRPTNIVISSKAIKANGGKFTVTFTAPANAQAVKVACYHGGFVTHSVHMGHRMLWLDNAGWTAGGTLQSLTVTAPPNNNVAPPGPYVIYVLVDGVPGIGQFVQVS</sequence>
<dbReference type="InterPro" id="IPR037293">
    <property type="entry name" value="Gal_Oxidase_central_sf"/>
</dbReference>
<dbReference type="InterPro" id="IPR014756">
    <property type="entry name" value="Ig_E-set"/>
</dbReference>
<dbReference type="AlphaFoldDB" id="A0A8T9BWC4"/>
<dbReference type="InterPro" id="IPR015202">
    <property type="entry name" value="GO-like_E_set"/>
</dbReference>
<dbReference type="Proteomes" id="UP000469558">
    <property type="component" value="Unassembled WGS sequence"/>
</dbReference>
<dbReference type="CDD" id="cd00035">
    <property type="entry name" value="ChtBD1"/>
    <property type="match status" value="1"/>
</dbReference>
<dbReference type="SUPFAM" id="SSF81296">
    <property type="entry name" value="E set domains"/>
    <property type="match status" value="1"/>
</dbReference>
<feature type="domain" description="Chitin-binding type-1" evidence="6">
    <location>
        <begin position="79"/>
        <end position="126"/>
    </location>
</feature>
<dbReference type="CDD" id="cd02851">
    <property type="entry name" value="E_set_GO_C"/>
    <property type="match status" value="1"/>
</dbReference>
<comment type="caution">
    <text evidence="3">Lacks conserved residue(s) required for the propagation of feature annotation.</text>
</comment>
<dbReference type="GO" id="GO:0008061">
    <property type="term" value="F:chitin binding"/>
    <property type="evidence" value="ECO:0007669"/>
    <property type="project" value="UniProtKB-UniRule"/>
</dbReference>
<dbReference type="Pfam" id="PF07250">
    <property type="entry name" value="Glyoxal_oxid_N"/>
    <property type="match status" value="1"/>
</dbReference>
<evidence type="ECO:0000256" key="1">
    <source>
        <dbReference type="ARBA" id="ARBA00022669"/>
    </source>
</evidence>
<dbReference type="Pfam" id="PF00187">
    <property type="entry name" value="Chitin_bind_1"/>
    <property type="match status" value="1"/>
</dbReference>
<feature type="chain" id="PRO_5035846435" evidence="5">
    <location>
        <begin position="17"/>
        <end position="860"/>
    </location>
</feature>
<dbReference type="InterPro" id="IPR001002">
    <property type="entry name" value="Chitin-bd_1"/>
</dbReference>
<dbReference type="SMART" id="SM00270">
    <property type="entry name" value="ChtBD1"/>
    <property type="match status" value="2"/>
</dbReference>
<evidence type="ECO:0000256" key="2">
    <source>
        <dbReference type="ARBA" id="ARBA00022729"/>
    </source>
</evidence>
<dbReference type="PANTHER" id="PTHR32208:SF21">
    <property type="entry name" value="LOW QUALITY PROTEIN: ALDEHYDE OXIDASE GLOX-LIKE"/>
    <property type="match status" value="1"/>
</dbReference>
<feature type="disulfide bond" evidence="3">
    <location>
        <begin position="102"/>
        <end position="116"/>
    </location>
</feature>
<dbReference type="CDD" id="cd11618">
    <property type="entry name" value="ChtBD1_1"/>
    <property type="match status" value="1"/>
</dbReference>
<dbReference type="PROSITE" id="PS50941">
    <property type="entry name" value="CHIT_BIND_I_2"/>
    <property type="match status" value="1"/>
</dbReference>
<keyword evidence="2 5" id="KW-0732">Signal</keyword>
<proteinExistence type="predicted"/>
<comment type="caution">
    <text evidence="7">The sequence shown here is derived from an EMBL/GenBank/DDBJ whole genome shotgun (WGS) entry which is preliminary data.</text>
</comment>
<dbReference type="InterPro" id="IPR009880">
    <property type="entry name" value="Glyoxal_oxidase_N"/>
</dbReference>
<dbReference type="InterPro" id="IPR013783">
    <property type="entry name" value="Ig-like_fold"/>
</dbReference>
<feature type="disulfide bond" evidence="3">
    <location>
        <begin position="120"/>
        <end position="124"/>
    </location>
</feature>
<keyword evidence="3" id="KW-1015">Disulfide bond</keyword>
<evidence type="ECO:0000313" key="7">
    <source>
        <dbReference type="EMBL" id="TVY60775.1"/>
    </source>
</evidence>
<dbReference type="InterPro" id="IPR036861">
    <property type="entry name" value="Endochitinase-like_sf"/>
</dbReference>
<dbReference type="PANTHER" id="PTHR32208">
    <property type="entry name" value="SECRETED PROTEIN-RELATED"/>
    <property type="match status" value="1"/>
</dbReference>
<feature type="signal peptide" evidence="5">
    <location>
        <begin position="1"/>
        <end position="16"/>
    </location>
</feature>
<accession>A0A8T9BWC4</accession>
<dbReference type="Gene3D" id="2.130.10.80">
    <property type="entry name" value="Galactose oxidase/kelch, beta-propeller"/>
    <property type="match status" value="1"/>
</dbReference>
<evidence type="ECO:0000256" key="5">
    <source>
        <dbReference type="SAM" id="SignalP"/>
    </source>
</evidence>
<name>A0A8T9BWC4_9HELO</name>
<dbReference type="Pfam" id="PF09118">
    <property type="entry name" value="GO-like_E_set"/>
    <property type="match status" value="1"/>
</dbReference>
<dbReference type="OrthoDB" id="2019572at2759"/>
<evidence type="ECO:0000259" key="6">
    <source>
        <dbReference type="PROSITE" id="PS50941"/>
    </source>
</evidence>
<feature type="region of interest" description="Disordered" evidence="4">
    <location>
        <begin position="245"/>
        <end position="265"/>
    </location>
</feature>
<protein>
    <submittedName>
        <fullName evidence="7">Aldehyde oxidase GLOX1</fullName>
    </submittedName>
</protein>
<dbReference type="PROSITE" id="PS51257">
    <property type="entry name" value="PROKAR_LIPOPROTEIN"/>
    <property type="match status" value="1"/>
</dbReference>
<organism evidence="7 8">
    <name type="scientific">Lachnellula suecica</name>
    <dbReference type="NCBI Taxonomy" id="602035"/>
    <lineage>
        <taxon>Eukaryota</taxon>
        <taxon>Fungi</taxon>
        <taxon>Dikarya</taxon>
        <taxon>Ascomycota</taxon>
        <taxon>Pezizomycotina</taxon>
        <taxon>Leotiomycetes</taxon>
        <taxon>Helotiales</taxon>
        <taxon>Lachnaceae</taxon>
        <taxon>Lachnellula</taxon>
    </lineage>
</organism>
<gene>
    <name evidence="7" type="primary">GLOX1</name>
    <name evidence="7" type="ORF">LSUE1_G008620</name>
</gene>